<reference evidence="1" key="1">
    <citation type="journal article" date="2019" name="Sci. Rep.">
        <title>Draft genome of Tanacetum cinerariifolium, the natural source of mosquito coil.</title>
        <authorList>
            <person name="Yamashiro T."/>
            <person name="Shiraishi A."/>
            <person name="Satake H."/>
            <person name="Nakayama K."/>
        </authorList>
    </citation>
    <scope>NUCLEOTIDE SEQUENCE</scope>
</reference>
<sequence length="103" mass="11187">MFHQPMRFQGIANMALTYPSEVKKADEAIELSKNTVNRGLATDDITFEDMDVISNMELNPDGAVGDSLLGAHTLLSNLYAANGKRDDVAGISASLKTKDQRKS</sequence>
<gene>
    <name evidence="1" type="ORF">Tci_021513</name>
</gene>
<evidence type="ECO:0000313" key="1">
    <source>
        <dbReference type="EMBL" id="GEU49535.1"/>
    </source>
</evidence>
<accession>A0A6L2KN50</accession>
<dbReference type="EMBL" id="BKCJ010002578">
    <property type="protein sequence ID" value="GEU49535.1"/>
    <property type="molecule type" value="Genomic_DNA"/>
</dbReference>
<organism evidence="1">
    <name type="scientific">Tanacetum cinerariifolium</name>
    <name type="common">Dalmatian daisy</name>
    <name type="synonym">Chrysanthemum cinerariifolium</name>
    <dbReference type="NCBI Taxonomy" id="118510"/>
    <lineage>
        <taxon>Eukaryota</taxon>
        <taxon>Viridiplantae</taxon>
        <taxon>Streptophyta</taxon>
        <taxon>Embryophyta</taxon>
        <taxon>Tracheophyta</taxon>
        <taxon>Spermatophyta</taxon>
        <taxon>Magnoliopsida</taxon>
        <taxon>eudicotyledons</taxon>
        <taxon>Gunneridae</taxon>
        <taxon>Pentapetalae</taxon>
        <taxon>asterids</taxon>
        <taxon>campanulids</taxon>
        <taxon>Asterales</taxon>
        <taxon>Asteraceae</taxon>
        <taxon>Asteroideae</taxon>
        <taxon>Anthemideae</taxon>
        <taxon>Anthemidinae</taxon>
        <taxon>Tanacetum</taxon>
    </lineage>
</organism>
<name>A0A6L2KN50_TANCI</name>
<dbReference type="AlphaFoldDB" id="A0A6L2KN50"/>
<protein>
    <submittedName>
        <fullName evidence="1">Uncharacterized protein</fullName>
    </submittedName>
</protein>
<proteinExistence type="predicted"/>
<comment type="caution">
    <text evidence="1">The sequence shown here is derived from an EMBL/GenBank/DDBJ whole genome shotgun (WGS) entry which is preliminary data.</text>
</comment>